<dbReference type="NCBIfam" id="TIGR00856">
    <property type="entry name" value="pyrC_dimer"/>
    <property type="match status" value="1"/>
</dbReference>
<dbReference type="PANTHER" id="PTHR43137">
    <property type="entry name" value="DIHYDROOROTASE"/>
    <property type="match status" value="1"/>
</dbReference>
<gene>
    <name evidence="9" type="primary">pyrC</name>
    <name evidence="12" type="ORF">SAMN05661053_2246</name>
</gene>
<accession>A0A380S6H8</accession>
<dbReference type="CDD" id="cd01294">
    <property type="entry name" value="DHOase"/>
    <property type="match status" value="1"/>
</dbReference>
<dbReference type="GO" id="GO:0044205">
    <property type="term" value="P:'de novo' UMP biosynthetic process"/>
    <property type="evidence" value="ECO:0007669"/>
    <property type="project" value="UniProtKB-UniRule"/>
</dbReference>
<dbReference type="InterPro" id="IPR002195">
    <property type="entry name" value="Dihydroorotase_CS"/>
</dbReference>
<comment type="caution">
    <text evidence="9">Lacks conserved residue(s) required for the propagation of feature annotation.</text>
</comment>
<evidence type="ECO:0000256" key="8">
    <source>
        <dbReference type="ARBA" id="ARBA00022975"/>
    </source>
</evidence>
<feature type="binding site" evidence="9">
    <location>
        <position position="12"/>
    </location>
    <ligand>
        <name>Zn(2+)</name>
        <dbReference type="ChEBI" id="CHEBI:29105"/>
        <label>1</label>
    </ligand>
</feature>
<feature type="binding site" evidence="9">
    <location>
        <position position="168"/>
    </location>
    <ligand>
        <name>Zn(2+)</name>
        <dbReference type="ChEBI" id="CHEBI:29105"/>
        <label>2</label>
    </ligand>
</feature>
<feature type="binding site" evidence="9">
    <location>
        <position position="133"/>
    </location>
    <ligand>
        <name>substrate</name>
    </ligand>
</feature>
<dbReference type="AlphaFoldDB" id="A0A380S6H8"/>
<feature type="active site" evidence="9">
    <location>
        <position position="241"/>
    </location>
</feature>
<comment type="cofactor">
    <cofactor evidence="9 10">
        <name>Zn(2+)</name>
        <dbReference type="ChEBI" id="CHEBI:29105"/>
    </cofactor>
    <text evidence="9 10">Binds 2 Zn(2+) ions per subunit.</text>
</comment>
<evidence type="ECO:0000259" key="11">
    <source>
        <dbReference type="Pfam" id="PF01979"/>
    </source>
</evidence>
<feature type="binding site" evidence="9">
    <location>
        <position position="257"/>
    </location>
    <ligand>
        <name>substrate</name>
    </ligand>
</feature>
<evidence type="ECO:0000256" key="3">
    <source>
        <dbReference type="ARBA" id="ARBA00005631"/>
    </source>
</evidence>
<keyword evidence="6 9" id="KW-0378">Hydrolase</keyword>
<dbReference type="RefSeq" id="WP_109573211.1">
    <property type="nucleotide sequence ID" value="NZ_UHJL01000003.1"/>
</dbReference>
<dbReference type="Proteomes" id="UP000255423">
    <property type="component" value="Unassembled WGS sequence"/>
</dbReference>
<feature type="binding site" evidence="9">
    <location>
        <position position="10"/>
    </location>
    <ligand>
        <name>Zn(2+)</name>
        <dbReference type="ChEBI" id="CHEBI:29105"/>
        <label>1</label>
    </ligand>
</feature>
<comment type="pathway">
    <text evidence="2 9 10">Pyrimidine metabolism; UMP biosynthesis via de novo pathway; (S)-dihydroorotate from bicarbonate: step 3/3.</text>
</comment>
<feature type="binding site" evidence="9">
    <location>
        <begin position="12"/>
        <end position="14"/>
    </location>
    <ligand>
        <name>substrate</name>
    </ligand>
</feature>
<organism evidence="12 13">
    <name type="scientific">Fibrobacter succinogenes</name>
    <name type="common">Bacteroides succinogenes</name>
    <dbReference type="NCBI Taxonomy" id="833"/>
    <lineage>
        <taxon>Bacteria</taxon>
        <taxon>Pseudomonadati</taxon>
        <taxon>Fibrobacterota</taxon>
        <taxon>Fibrobacteria</taxon>
        <taxon>Fibrobacterales</taxon>
        <taxon>Fibrobacteraceae</taxon>
        <taxon>Fibrobacter</taxon>
    </lineage>
</organism>
<dbReference type="InterPro" id="IPR004721">
    <property type="entry name" value="DHOdimr"/>
</dbReference>
<keyword evidence="5 9" id="KW-0479">Metal-binding</keyword>
<evidence type="ECO:0000256" key="7">
    <source>
        <dbReference type="ARBA" id="ARBA00022833"/>
    </source>
</evidence>
<feature type="binding site" evidence="9">
    <location>
        <position position="133"/>
    </location>
    <ligand>
        <name>Zn(2+)</name>
        <dbReference type="ChEBI" id="CHEBI:29105"/>
        <label>2</label>
    </ligand>
</feature>
<dbReference type="PROSITE" id="PS00483">
    <property type="entry name" value="DIHYDROOROTASE_2"/>
    <property type="match status" value="1"/>
</dbReference>
<dbReference type="InterPro" id="IPR006680">
    <property type="entry name" value="Amidohydro-rel"/>
</dbReference>
<evidence type="ECO:0000256" key="6">
    <source>
        <dbReference type="ARBA" id="ARBA00022801"/>
    </source>
</evidence>
<evidence type="ECO:0000256" key="10">
    <source>
        <dbReference type="RuleBase" id="RU003440"/>
    </source>
</evidence>
<dbReference type="GO" id="GO:0006207">
    <property type="term" value="P:'de novo' pyrimidine nucleobase biosynthetic process"/>
    <property type="evidence" value="ECO:0007669"/>
    <property type="project" value="TreeGrafter"/>
</dbReference>
<proteinExistence type="inferred from homology"/>
<evidence type="ECO:0000313" key="12">
    <source>
        <dbReference type="EMBL" id="SUQ24832.1"/>
    </source>
</evidence>
<feature type="binding site" description="via carbamate group" evidence="9">
    <location>
        <position position="96"/>
    </location>
    <ligand>
        <name>Zn(2+)</name>
        <dbReference type="ChEBI" id="CHEBI:29105"/>
        <label>1</label>
    </ligand>
</feature>
<name>A0A380S6H8_FIBSU</name>
<dbReference type="Gene3D" id="3.20.20.140">
    <property type="entry name" value="Metal-dependent hydrolases"/>
    <property type="match status" value="1"/>
</dbReference>
<dbReference type="EMBL" id="UHJL01000003">
    <property type="protein sequence ID" value="SUQ24832.1"/>
    <property type="molecule type" value="Genomic_DNA"/>
</dbReference>
<keyword evidence="7 9" id="KW-0862">Zinc</keyword>
<evidence type="ECO:0000256" key="2">
    <source>
        <dbReference type="ARBA" id="ARBA00004880"/>
    </source>
</evidence>
<dbReference type="InterPro" id="IPR032466">
    <property type="entry name" value="Metal_Hydrolase"/>
</dbReference>
<comment type="similarity">
    <text evidence="3 9 10">Belongs to the metallo-dependent hydrolases superfamily. DHOase family. Class II DHOase subfamily.</text>
</comment>
<dbReference type="GO" id="GO:0005737">
    <property type="term" value="C:cytoplasm"/>
    <property type="evidence" value="ECO:0007669"/>
    <property type="project" value="TreeGrafter"/>
</dbReference>
<sequence length="333" mass="36679">MFLPLPDDFHAHLRQGELMPGYVRDLVAQFGRAIIMPNTVPAMTSAQAIADYKKQILEAAAPVRPDFEPLMTFKLNPNYTEQDLKDMMAVGVVAGKYYPAGVTTNSQDGISDFEAVFPVIAMMEKLGLVLCVHGEEPGEFCLDREPAFIKRVETLAEKFPKLRIVFEHLSSAKSVEAVKRLPANVAATFTVHHLMMTLDDIVGDALRPHHFCKPLPKRPEDRKAIREAAFSGNPKFFLGTDSAPHQQGKKECPCGAAGVYSAPVAIPLLVQEFDRAGALDKLPNFIAGFGADFYHLPRTTKQIEVVKESWTVPAIVNGVVPLAAGQTLEWKLK</sequence>
<protein>
    <recommendedName>
        <fullName evidence="4 9">Dihydroorotase</fullName>
        <shortName evidence="9">DHOase</shortName>
        <ecNumber evidence="4 9">3.5.2.3</ecNumber>
    </recommendedName>
</protein>
<dbReference type="HAMAP" id="MF_00219">
    <property type="entry name" value="PyrC_classII"/>
    <property type="match status" value="1"/>
</dbReference>
<dbReference type="EC" id="3.5.2.3" evidence="4 9"/>
<feature type="binding site" evidence="9">
    <location>
        <position position="241"/>
    </location>
    <ligand>
        <name>Zn(2+)</name>
        <dbReference type="ChEBI" id="CHEBI:29105"/>
        <label>1</label>
    </ligand>
</feature>
<evidence type="ECO:0000256" key="1">
    <source>
        <dbReference type="ARBA" id="ARBA00002368"/>
    </source>
</evidence>
<reference evidence="12 13" key="1">
    <citation type="submission" date="2017-08" db="EMBL/GenBank/DDBJ databases">
        <authorList>
            <person name="de Groot N.N."/>
        </authorList>
    </citation>
    <scope>NUCLEOTIDE SEQUENCE [LARGE SCALE GENOMIC DNA]</scope>
    <source>
        <strain evidence="12 13">HM2</strain>
    </source>
</reference>
<evidence type="ECO:0000313" key="13">
    <source>
        <dbReference type="Proteomes" id="UP000255423"/>
    </source>
</evidence>
<evidence type="ECO:0000256" key="4">
    <source>
        <dbReference type="ARBA" id="ARBA00012860"/>
    </source>
</evidence>
<dbReference type="Pfam" id="PF01979">
    <property type="entry name" value="Amidohydro_1"/>
    <property type="match status" value="1"/>
</dbReference>
<feature type="binding site" description="via carbamate group" evidence="9">
    <location>
        <position position="96"/>
    </location>
    <ligand>
        <name>Zn(2+)</name>
        <dbReference type="ChEBI" id="CHEBI:29105"/>
        <label>2</label>
    </ligand>
</feature>
<feature type="domain" description="Amidohydrolase-related" evidence="11">
    <location>
        <begin position="8"/>
        <end position="248"/>
    </location>
</feature>
<dbReference type="PANTHER" id="PTHR43137:SF1">
    <property type="entry name" value="DIHYDROOROTASE"/>
    <property type="match status" value="1"/>
</dbReference>
<comment type="function">
    <text evidence="1 9">Catalyzes the reversible cyclization of carbamoyl aspartate to dihydroorotate.</text>
</comment>
<feature type="binding site" evidence="9">
    <location>
        <position position="245"/>
    </location>
    <ligand>
        <name>substrate</name>
    </ligand>
</feature>
<dbReference type="GO" id="GO:0004151">
    <property type="term" value="F:dihydroorotase activity"/>
    <property type="evidence" value="ECO:0007669"/>
    <property type="project" value="UniProtKB-UniRule"/>
</dbReference>
<keyword evidence="8 9" id="KW-0665">Pyrimidine biosynthesis</keyword>
<dbReference type="UniPathway" id="UPA00070">
    <property type="reaction ID" value="UER00117"/>
</dbReference>
<comment type="subunit">
    <text evidence="9">Homodimer.</text>
</comment>
<feature type="binding site" evidence="9">
    <location>
        <position position="38"/>
    </location>
    <ligand>
        <name>substrate</name>
    </ligand>
</feature>
<dbReference type="PIRSF" id="PIRSF001237">
    <property type="entry name" value="DHOdimr"/>
    <property type="match status" value="1"/>
</dbReference>
<evidence type="ECO:0000256" key="5">
    <source>
        <dbReference type="ARBA" id="ARBA00022723"/>
    </source>
</evidence>
<evidence type="ECO:0000256" key="9">
    <source>
        <dbReference type="HAMAP-Rule" id="MF_00219"/>
    </source>
</evidence>
<feature type="modified residue" description="N6-carboxylysine" evidence="9">
    <location>
        <position position="96"/>
    </location>
</feature>
<dbReference type="PROSITE" id="PS00482">
    <property type="entry name" value="DIHYDROOROTASE_1"/>
    <property type="match status" value="1"/>
</dbReference>
<dbReference type="GO" id="GO:0008270">
    <property type="term" value="F:zinc ion binding"/>
    <property type="evidence" value="ECO:0007669"/>
    <property type="project" value="UniProtKB-UniRule"/>
</dbReference>
<dbReference type="SUPFAM" id="SSF51556">
    <property type="entry name" value="Metallo-dependent hydrolases"/>
    <property type="match status" value="1"/>
</dbReference>
<comment type="catalytic activity">
    <reaction evidence="9 10">
        <text>(S)-dihydroorotate + H2O = N-carbamoyl-L-aspartate + H(+)</text>
        <dbReference type="Rhea" id="RHEA:24296"/>
        <dbReference type="ChEBI" id="CHEBI:15377"/>
        <dbReference type="ChEBI" id="CHEBI:15378"/>
        <dbReference type="ChEBI" id="CHEBI:30864"/>
        <dbReference type="ChEBI" id="CHEBI:32814"/>
        <dbReference type="EC" id="3.5.2.3"/>
    </reaction>
</comment>